<organism evidence="6 7">
    <name type="scientific">Pogonomyrmex barbatus</name>
    <name type="common">red harvester ant</name>
    <dbReference type="NCBI Taxonomy" id="144034"/>
    <lineage>
        <taxon>Eukaryota</taxon>
        <taxon>Metazoa</taxon>
        <taxon>Ecdysozoa</taxon>
        <taxon>Arthropoda</taxon>
        <taxon>Hexapoda</taxon>
        <taxon>Insecta</taxon>
        <taxon>Pterygota</taxon>
        <taxon>Neoptera</taxon>
        <taxon>Endopterygota</taxon>
        <taxon>Hymenoptera</taxon>
        <taxon>Apocrita</taxon>
        <taxon>Aculeata</taxon>
        <taxon>Formicoidea</taxon>
        <taxon>Formicidae</taxon>
        <taxon>Myrmicinae</taxon>
        <taxon>Pogonomyrmex</taxon>
    </lineage>
</organism>
<evidence type="ECO:0000256" key="5">
    <source>
        <dbReference type="PIRSR" id="PIRSR604294-1"/>
    </source>
</evidence>
<keyword evidence="4 5" id="KW-0408">Iron</keyword>
<dbReference type="GeneID" id="105429637"/>
<gene>
    <name evidence="7" type="primary">LOC105429637</name>
</gene>
<protein>
    <submittedName>
        <fullName evidence="7">Carotenoid isomerooxygenase isoform X1</fullName>
    </submittedName>
</protein>
<keyword evidence="6" id="KW-1185">Reference proteome</keyword>
<feature type="binding site" evidence="5">
    <location>
        <position position="646"/>
    </location>
    <ligand>
        <name>Fe cation</name>
        <dbReference type="ChEBI" id="CHEBI:24875"/>
        <note>catalytic</note>
    </ligand>
</feature>
<dbReference type="AlphaFoldDB" id="A0A8N1S736"/>
<evidence type="ECO:0000313" key="7">
    <source>
        <dbReference type="RefSeq" id="XP_025074699.1"/>
    </source>
</evidence>
<dbReference type="OrthoDB" id="1069523at2759"/>
<feature type="binding site" evidence="5">
    <location>
        <position position="245"/>
    </location>
    <ligand>
        <name>Fe cation</name>
        <dbReference type="ChEBI" id="CHEBI:24875"/>
        <note>catalytic</note>
    </ligand>
</feature>
<comment type="similarity">
    <text evidence="1">Belongs to the carotenoid oxygenase family.</text>
</comment>
<evidence type="ECO:0000256" key="2">
    <source>
        <dbReference type="ARBA" id="ARBA00022723"/>
    </source>
</evidence>
<reference evidence="7" key="1">
    <citation type="submission" date="2025-08" db="UniProtKB">
        <authorList>
            <consortium name="RefSeq"/>
        </authorList>
    </citation>
    <scope>IDENTIFICATION</scope>
</reference>
<evidence type="ECO:0000256" key="3">
    <source>
        <dbReference type="ARBA" id="ARBA00023002"/>
    </source>
</evidence>
<dbReference type="InterPro" id="IPR004294">
    <property type="entry name" value="Carotenoid_Oase"/>
</dbReference>
<dbReference type="GO" id="GO:0003834">
    <property type="term" value="F:beta-carotene 15,15'-dioxygenase activity"/>
    <property type="evidence" value="ECO:0007669"/>
    <property type="project" value="TreeGrafter"/>
</dbReference>
<accession>A0A8N1S736</accession>
<dbReference type="GO" id="GO:0042574">
    <property type="term" value="P:retinal metabolic process"/>
    <property type="evidence" value="ECO:0007669"/>
    <property type="project" value="TreeGrafter"/>
</dbReference>
<comment type="cofactor">
    <cofactor evidence="5">
        <name>Fe(2+)</name>
        <dbReference type="ChEBI" id="CHEBI:29033"/>
    </cofactor>
    <text evidence="5">Binds 1 Fe(2+) ion per subunit.</text>
</comment>
<sequence>MISRICFRSGELCVTRPLVVRTYTTNDGFYPHNFEHAKCGKLLKSEFYHDKNKNEIPNNMGGDHEANYYTNCDSSVWMRSCEKEVIEPLQSTEITGNIPKWLKGTLLRNGPGNLKVGEYHFQHLFDSSALLHKFGIADGKVTYQRRFVETEVYKRNMAAQRIVFNEFGTSATPDPCHTIFRRVAAIFNPNQTLSDNSMISIYPFGDEYYTFTEAPVMHRIDPKNLETMGRINVSKYVNIVNHTSHPHVMTDGTVYNVGLSITPMGPRYNIVCFYPSRVIIDDSGEEKELSMFDQATIVGGVPSRWLLNPSYMHTFGITENFFIIVEQPLAISFARMTMNHFKQEPMINTFKWYEDENTLIHVISRETGQMVTTFVAETFFYLHIINQFETRDREYIVLDICCYRNPKMLEYMYINAMKNMHGDADYSRLFRARPLRFVLPMGKPSPNTSPKCNLITIKMVHQSLKVFRDVDGGSDCKTDYKINDNEDDVKYNDKAEYWRKEHRSVLQKKSSAHRLPDGRILVKPELLCDVGCETPRINTDSYLGREYRYFYAISCDMDLDNPGTLIKVDTLRKTKKMWSEKGVYPSEPIFVPDPNGKNEDDGVVVSSLVWTERETQVGLLILDAVTFTEIARATFDTPGPVPKCLHGWFSLDK</sequence>
<keyword evidence="3" id="KW-0560">Oxidoreductase</keyword>
<dbReference type="Proteomes" id="UP000504615">
    <property type="component" value="Unplaced"/>
</dbReference>
<dbReference type="GO" id="GO:0046872">
    <property type="term" value="F:metal ion binding"/>
    <property type="evidence" value="ECO:0007669"/>
    <property type="project" value="UniProtKB-KW"/>
</dbReference>
<dbReference type="CTD" id="41678"/>
<evidence type="ECO:0000256" key="1">
    <source>
        <dbReference type="ARBA" id="ARBA00006787"/>
    </source>
</evidence>
<name>A0A8N1S736_9HYME</name>
<feature type="binding site" evidence="5">
    <location>
        <position position="313"/>
    </location>
    <ligand>
        <name>Fe cation</name>
        <dbReference type="ChEBI" id="CHEBI:24875"/>
        <note>catalytic</note>
    </ligand>
</feature>
<feature type="binding site" evidence="5">
    <location>
        <position position="383"/>
    </location>
    <ligand>
        <name>Fe cation</name>
        <dbReference type="ChEBI" id="CHEBI:24875"/>
        <note>catalytic</note>
    </ligand>
</feature>
<proteinExistence type="inferred from homology"/>
<dbReference type="PANTHER" id="PTHR10543">
    <property type="entry name" value="BETA-CAROTENE DIOXYGENASE"/>
    <property type="match status" value="1"/>
</dbReference>
<dbReference type="Pfam" id="PF03055">
    <property type="entry name" value="RPE65"/>
    <property type="match status" value="1"/>
</dbReference>
<evidence type="ECO:0000256" key="4">
    <source>
        <dbReference type="ARBA" id="ARBA00023004"/>
    </source>
</evidence>
<dbReference type="RefSeq" id="XP_025074699.1">
    <property type="nucleotide sequence ID" value="XM_025218914.1"/>
</dbReference>
<dbReference type="GO" id="GO:0010436">
    <property type="term" value="F:carotenoid dioxygenase activity"/>
    <property type="evidence" value="ECO:0007669"/>
    <property type="project" value="TreeGrafter"/>
</dbReference>
<dbReference type="PANTHER" id="PTHR10543:SF24">
    <property type="entry name" value="CAROTENOID ISOMEROOXYGENASE"/>
    <property type="match status" value="1"/>
</dbReference>
<keyword evidence="2 5" id="KW-0479">Metal-binding</keyword>
<dbReference type="GO" id="GO:0016121">
    <property type="term" value="P:carotene catabolic process"/>
    <property type="evidence" value="ECO:0007669"/>
    <property type="project" value="TreeGrafter"/>
</dbReference>
<evidence type="ECO:0000313" key="6">
    <source>
        <dbReference type="Proteomes" id="UP000504615"/>
    </source>
</evidence>